<dbReference type="SMART" id="SM01103">
    <property type="entry name" value="CRS1_YhbY"/>
    <property type="match status" value="1"/>
</dbReference>
<dbReference type="InterPro" id="IPR051925">
    <property type="entry name" value="RNA-binding_domain"/>
</dbReference>
<dbReference type="OrthoDB" id="9797519at2"/>
<keyword evidence="1 2" id="KW-0694">RNA-binding</keyword>
<gene>
    <name evidence="4" type="ORF">ELX58_05895</name>
</gene>
<dbReference type="AlphaFoldDB" id="A0A4P6ZM64"/>
<dbReference type="PANTHER" id="PTHR40065">
    <property type="entry name" value="RNA-BINDING PROTEIN YHBY"/>
    <property type="match status" value="1"/>
</dbReference>
<feature type="domain" description="CRM" evidence="3">
    <location>
        <begin position="1"/>
        <end position="97"/>
    </location>
</feature>
<reference evidence="5" key="1">
    <citation type="submission" date="2018-12" db="EMBL/GenBank/DDBJ databases">
        <title>A new species of lactobacillus.</title>
        <authorList>
            <person name="Jian Y."/>
            <person name="Xin L."/>
            <person name="Hong Z.J."/>
            <person name="Ming L.Z."/>
            <person name="Hong X.Z."/>
        </authorList>
    </citation>
    <scope>NUCLEOTIDE SEQUENCE [LARGE SCALE GENOMIC DNA]</scope>
    <source>
        <strain evidence="5">HSLZ-75</strain>
    </source>
</reference>
<evidence type="ECO:0000256" key="2">
    <source>
        <dbReference type="PROSITE-ProRule" id="PRU00626"/>
    </source>
</evidence>
<accession>A0A4P6ZM64</accession>
<dbReference type="KEGG" id="lji:ELX58_05895"/>
<dbReference type="InterPro" id="IPR035920">
    <property type="entry name" value="YhbY-like_sf"/>
</dbReference>
<protein>
    <submittedName>
        <fullName evidence="4">YhbY family RNA-binding protein</fullName>
    </submittedName>
</protein>
<evidence type="ECO:0000256" key="1">
    <source>
        <dbReference type="ARBA" id="ARBA00022884"/>
    </source>
</evidence>
<dbReference type="EMBL" id="CP034726">
    <property type="protein sequence ID" value="QBP18667.1"/>
    <property type="molecule type" value="Genomic_DNA"/>
</dbReference>
<evidence type="ECO:0000259" key="3">
    <source>
        <dbReference type="PROSITE" id="PS51295"/>
    </source>
</evidence>
<evidence type="ECO:0000313" key="4">
    <source>
        <dbReference type="EMBL" id="QBP18667.1"/>
    </source>
</evidence>
<dbReference type="Proteomes" id="UP000294321">
    <property type="component" value="Chromosome"/>
</dbReference>
<dbReference type="SUPFAM" id="SSF75471">
    <property type="entry name" value="YhbY-like"/>
    <property type="match status" value="1"/>
</dbReference>
<dbReference type="RefSeq" id="WP_133442225.1">
    <property type="nucleotide sequence ID" value="NZ_CP034726.1"/>
</dbReference>
<dbReference type="PROSITE" id="PS51295">
    <property type="entry name" value="CRM"/>
    <property type="match status" value="1"/>
</dbReference>
<proteinExistence type="predicted"/>
<keyword evidence="5" id="KW-1185">Reference proteome</keyword>
<name>A0A4P6ZM64_9LACO</name>
<dbReference type="GO" id="GO:0003723">
    <property type="term" value="F:RNA binding"/>
    <property type="evidence" value="ECO:0007669"/>
    <property type="project" value="UniProtKB-UniRule"/>
</dbReference>
<dbReference type="Pfam" id="PF01985">
    <property type="entry name" value="CRS1_YhbY"/>
    <property type="match status" value="1"/>
</dbReference>
<dbReference type="Gene3D" id="3.30.110.60">
    <property type="entry name" value="YhbY-like"/>
    <property type="match status" value="1"/>
</dbReference>
<dbReference type="InterPro" id="IPR001890">
    <property type="entry name" value="RNA-binding_CRM"/>
</dbReference>
<evidence type="ECO:0000313" key="5">
    <source>
        <dbReference type="Proteomes" id="UP000294321"/>
    </source>
</evidence>
<organism evidence="4 5">
    <name type="scientific">Acetilactobacillus jinshanensis</name>
    <dbReference type="NCBI Taxonomy" id="1720083"/>
    <lineage>
        <taxon>Bacteria</taxon>
        <taxon>Bacillati</taxon>
        <taxon>Bacillota</taxon>
        <taxon>Bacilli</taxon>
        <taxon>Lactobacillales</taxon>
        <taxon>Lactobacillaceae</taxon>
        <taxon>Acetilactobacillus</taxon>
    </lineage>
</organism>
<dbReference type="PANTHER" id="PTHR40065:SF3">
    <property type="entry name" value="RNA-BINDING PROTEIN YHBY"/>
    <property type="match status" value="1"/>
</dbReference>
<sequence length="103" mass="11765">MHLRGKQKRYLRARANQMRAIFSVGKQGMTQTWLNELIKALDKRELIKIKVLPNSGEDTSDVKKYIEGHSSIDVVQELGKTLVLFKPAKLAKYQKLSKIVANI</sequence>